<dbReference type="AlphaFoldDB" id="A0A7I7PDZ8"/>
<organism evidence="2 3">
    <name type="scientific">Mycobacterium noviomagense</name>
    <dbReference type="NCBI Taxonomy" id="459858"/>
    <lineage>
        <taxon>Bacteria</taxon>
        <taxon>Bacillati</taxon>
        <taxon>Actinomycetota</taxon>
        <taxon>Actinomycetes</taxon>
        <taxon>Mycobacteriales</taxon>
        <taxon>Mycobacteriaceae</taxon>
        <taxon>Mycobacterium</taxon>
    </lineage>
</organism>
<proteinExistence type="predicted"/>
<evidence type="ECO:0000256" key="1">
    <source>
        <dbReference type="SAM" id="MobiDB-lite"/>
    </source>
</evidence>
<gene>
    <name evidence="2" type="ORF">MNVI_20730</name>
</gene>
<reference evidence="2 3" key="1">
    <citation type="journal article" date="2019" name="Emerg. Microbes Infect.">
        <title>Comprehensive subspecies identification of 175 nontuberculous mycobacteria species based on 7547 genomic profiles.</title>
        <authorList>
            <person name="Matsumoto Y."/>
            <person name="Kinjo T."/>
            <person name="Motooka D."/>
            <person name="Nabeya D."/>
            <person name="Jung N."/>
            <person name="Uechi K."/>
            <person name="Horii T."/>
            <person name="Iida T."/>
            <person name="Fujita J."/>
            <person name="Nakamura S."/>
        </authorList>
    </citation>
    <scope>NUCLEOTIDE SEQUENCE [LARGE SCALE GENOMIC DNA]</scope>
    <source>
        <strain evidence="2 3">JCM 16367</strain>
    </source>
</reference>
<protein>
    <submittedName>
        <fullName evidence="2">Uncharacterized protein</fullName>
    </submittedName>
</protein>
<dbReference type="KEGG" id="mnv:MNVI_20730"/>
<feature type="region of interest" description="Disordered" evidence="1">
    <location>
        <begin position="56"/>
        <end position="91"/>
    </location>
</feature>
<name>A0A7I7PDZ8_9MYCO</name>
<evidence type="ECO:0000313" key="2">
    <source>
        <dbReference type="EMBL" id="BBY06755.1"/>
    </source>
</evidence>
<accession>A0A7I7PDZ8</accession>
<dbReference type="EMBL" id="AP022583">
    <property type="protein sequence ID" value="BBY06755.1"/>
    <property type="molecule type" value="Genomic_DNA"/>
</dbReference>
<dbReference type="Proteomes" id="UP000466894">
    <property type="component" value="Chromosome"/>
</dbReference>
<sequence>MLQPRCFGGLGFGFGLRGACLGGGLIGKCFATLYVHRLLVDSLADLLGLNSPTMFAAPAHTPDEDSNDQQGRDYRDDDPDNGAGSHVELLC</sequence>
<evidence type="ECO:0000313" key="3">
    <source>
        <dbReference type="Proteomes" id="UP000466894"/>
    </source>
</evidence>